<dbReference type="GO" id="GO:0009279">
    <property type="term" value="C:cell outer membrane"/>
    <property type="evidence" value="ECO:0007669"/>
    <property type="project" value="TreeGrafter"/>
</dbReference>
<name>A0AAP4D3N5_9ENTR</name>
<accession>A0AAP4D3N5</accession>
<feature type="domain" description="Big-1" evidence="3">
    <location>
        <begin position="854"/>
        <end position="947"/>
    </location>
</feature>
<feature type="domain" description="Big-1" evidence="3">
    <location>
        <begin position="754"/>
        <end position="846"/>
    </location>
</feature>
<dbReference type="EMBL" id="JASSOM010000058">
    <property type="protein sequence ID" value="MDK9364422.1"/>
    <property type="molecule type" value="Genomic_DNA"/>
</dbReference>
<dbReference type="InterPro" id="IPR038177">
    <property type="entry name" value="IAT_beta_sf"/>
</dbReference>
<dbReference type="FunFam" id="2.40.160.160:FF:000001">
    <property type="entry name" value="Intimin-like inverse autotransporter SinH"/>
    <property type="match status" value="1"/>
</dbReference>
<feature type="domain" description="Big-1" evidence="3">
    <location>
        <begin position="1059"/>
        <end position="1148"/>
    </location>
</feature>
<dbReference type="SUPFAM" id="SSF49373">
    <property type="entry name" value="Invasin/intimin cell-adhesion fragments"/>
    <property type="match status" value="12"/>
</dbReference>
<feature type="domain" description="Big-1" evidence="3">
    <location>
        <begin position="549"/>
        <end position="643"/>
    </location>
</feature>
<comment type="caution">
    <text evidence="4">The sequence shown here is derived from an EMBL/GenBank/DDBJ whole genome shotgun (WGS) entry which is preliminary data.</text>
</comment>
<dbReference type="Pfam" id="PF02369">
    <property type="entry name" value="Big_1"/>
    <property type="match status" value="11"/>
</dbReference>
<dbReference type="InterPro" id="IPR013783">
    <property type="entry name" value="Ig-like_fold"/>
</dbReference>
<feature type="domain" description="Big-1" evidence="3">
    <location>
        <begin position="955"/>
        <end position="1048"/>
    </location>
</feature>
<evidence type="ECO:0000256" key="1">
    <source>
        <dbReference type="ARBA" id="ARBA00010116"/>
    </source>
</evidence>
<dbReference type="Gene3D" id="2.40.160.160">
    <property type="entry name" value="Inverse autotransporter, beta-domain"/>
    <property type="match status" value="1"/>
</dbReference>
<keyword evidence="5" id="KW-1185">Reference proteome</keyword>
<dbReference type="InterPro" id="IPR003535">
    <property type="entry name" value="Intimin/invasin_bac"/>
</dbReference>
<dbReference type="InterPro" id="IPR051715">
    <property type="entry name" value="Intimin-Invasin_domain"/>
</dbReference>
<dbReference type="PROSITE" id="PS51127">
    <property type="entry name" value="BIG1"/>
    <property type="match status" value="10"/>
</dbReference>
<dbReference type="SMART" id="SM00634">
    <property type="entry name" value="BID_1"/>
    <property type="match status" value="11"/>
</dbReference>
<dbReference type="RefSeq" id="WP_285148587.1">
    <property type="nucleotide sequence ID" value="NZ_JASSOM010000058.1"/>
</dbReference>
<protein>
    <submittedName>
        <fullName evidence="4">Ig-like domain-containing protein</fullName>
    </submittedName>
</protein>
<sequence length="1794" mass="187459">MRGTGKITASLNIILYCYLLVFHSFLFSFPAQADEKTLAADVSSAGTLLSQNDRMDAVINSLVNSTSGKATSEVQQWLQQYGTARVNLGVDRQFSLASADFDFLLPLYDKDQHLIFTQSGIRRADDRNVINLGVGYRHFSDSWMWGVNTFYDQQISDNSHKRLGVGGELGWDYLKLSANGYARLSGWKDSTAHEDYEERVANGYDLRAEGYLPAYPQLGMQLMWEQYYGKDVALMGSDKDQRQCNPYAVTAGLNYTPVPLVTLGVNHKAGKGDQHESQVEMNINWMAGVPFADQLDADNVQARRTLRGSRLDLVSRNNNIVLEYRKKELISLSLPQHIEGVESQTLPVAVKIATKYPLSHIVWQDSELMSHGGKISENNGAWSIVLPEYQPEGAEKNIYVMSATAYDSKGNASDKAWISVEVKGYNPVTATTQTTVSSDNLIADGVSSTPVTLTVMSGTGKPIGGVADQLSAQLIHPVSAKKMSVKRLSAAPSASEKITPFVEQSPGVYVSTYTSGTTPGTVIIQSRYNSTLLSKATITLLAANTQYHFAQLDVTKPAALANGQDAITLTAQVTNTRTNQPAAGVPVTWQVDNPDAVLSAEQSVSDAQGHATVTLTSKAVLGATVTAGLENGETVKSSVLQFTTDLQTAKVAEVDADKLRAKANGQETITLSAHVVDASEHPLANQPVKWAITSSTNGVHLSDNQSTTDDNGVATISLTTALAGDAVISAATGSSAAVSSKTLTFTADADSAVMGAISASKTTGLANGQDGIGLNVKVVDANKNPVQGAKVTWQTASATAHLSAASATTDVKGEAGVSVTSSTVEALEVSAKLEEQTQTSATLSFTSDSTTATAKSVQADKTQATANGNDRVTLTAKVVDASDHPVATAPLKWTVVQGQATLSDAQTTANAQGESVITVTSEHPGTVVVSASSTTGAAVNSAEMTFIADTATAKVTAVTVDKTQALANGTDAVTYSATVKDAEGNPLNDQLVNWAVTPATAKLSGATSRTDATGVAIVTMTSKTTGDVNVSAKAGGGTAWNAPVVTLIGDVSTAQLGGLKTSKSTAVANGVDKVIISGQVTDRTGNPLNNIPVVWSVTPSTGLLSQSTGTSDAQGQVSVELSANQLGSYLVKGVVNGDEETSQPVTFTADVATAAVRVLTADKMADITAGRDTVTLAAVVKDDNGLPIEGMKVTWSGDNASGEFSTENSMTDSNGIATATYGSTLAMPTQITARAINKNPKTLALDIVPDLQSATPGAIDVDKNTATANGSDPITLSTVVKDQYGNVVKQALVSWHAVISSMDYSLSADNQPTDANGQSSVTITSTDRGPLRAVATFNSTQKTSPIMVYISDTATEKVASLVASQTTGLVAGVDTVSLQALVTDENDNPVRNAVVYWRTDNDSVVFQLGESSVTDFNGIAETSFMATTAMPTVVGVGINNSKQTVTVDYIADPRSATLKTLKADKTKAVADGQEKVTWVTNVKDGNGNNLSGVTVNWSSDSASLALSGTSSVTDAMGNASILGSTTQAGDAVVTATLPVTGGVMHAAKVSFIGDSKTATVVTLTSDKTTVAANGADAVKYTATVKDSHGNLVPNAEVVWTTSLNKLTATSTLTSNDGVAYVSLSGHDVGLAAVTAQASAGGSTLKVDNVVFINNINDSWVINSATSEYKSPPIVGFPSQGFVTVSPTVGPTSLDWAPSGYASVSTPIALVATDGKQYSVNVKGYRQSLCTRRPLNAAVTCEVTDAPIYAVFTFDKADNPTLPAGHYIGIINFRGEDWYSSYTFDYKLTVDLTVQ</sequence>
<feature type="transmembrane region" description="Helical" evidence="2">
    <location>
        <begin position="7"/>
        <end position="29"/>
    </location>
</feature>
<dbReference type="Gene3D" id="2.60.40.10">
    <property type="entry name" value="Immunoglobulins"/>
    <property type="match status" value="12"/>
</dbReference>
<organism evidence="4 5">
    <name type="scientific">Lelliottia wanjuensis</name>
    <dbReference type="NCBI Taxonomy" id="3050585"/>
    <lineage>
        <taxon>Bacteria</taxon>
        <taxon>Pseudomonadati</taxon>
        <taxon>Pseudomonadota</taxon>
        <taxon>Gammaproteobacteria</taxon>
        <taxon>Enterobacterales</taxon>
        <taxon>Enterobacteriaceae</taxon>
        <taxon>Lelliottia</taxon>
    </lineage>
</organism>
<dbReference type="PANTHER" id="PTHR39576">
    <property type="entry name" value="ATTACHING AND EFFACING PROTEIN HOMOLOG-RELATED-RELATED"/>
    <property type="match status" value="1"/>
</dbReference>
<dbReference type="PANTHER" id="PTHR39576:SF2">
    <property type="entry name" value="ATTACHING AND EFFACING PROTEIN HOMOLOG-RELATED"/>
    <property type="match status" value="1"/>
</dbReference>
<dbReference type="Pfam" id="PF11924">
    <property type="entry name" value="IAT_beta"/>
    <property type="match status" value="1"/>
</dbReference>
<feature type="domain" description="Big-1" evidence="3">
    <location>
        <begin position="1156"/>
        <end position="1248"/>
    </location>
</feature>
<evidence type="ECO:0000313" key="4">
    <source>
        <dbReference type="EMBL" id="MDK9364422.1"/>
    </source>
</evidence>
<feature type="domain" description="Big-1" evidence="3">
    <location>
        <begin position="1358"/>
        <end position="1450"/>
    </location>
</feature>
<dbReference type="GO" id="GO:0007155">
    <property type="term" value="P:cell adhesion"/>
    <property type="evidence" value="ECO:0007669"/>
    <property type="project" value="InterPro"/>
</dbReference>
<evidence type="ECO:0000313" key="5">
    <source>
        <dbReference type="Proteomes" id="UP001223214"/>
    </source>
</evidence>
<dbReference type="InterPro" id="IPR008964">
    <property type="entry name" value="Invasin/intimin_cell_adhesion"/>
</dbReference>
<evidence type="ECO:0000256" key="2">
    <source>
        <dbReference type="SAM" id="Phobius"/>
    </source>
</evidence>
<keyword evidence="2" id="KW-0812">Transmembrane</keyword>
<feature type="domain" description="Big-1" evidence="3">
    <location>
        <begin position="651"/>
        <end position="746"/>
    </location>
</feature>
<dbReference type="InterPro" id="IPR003344">
    <property type="entry name" value="Big_1_dom"/>
</dbReference>
<feature type="domain" description="Big-1" evidence="3">
    <location>
        <begin position="1560"/>
        <end position="1652"/>
    </location>
</feature>
<feature type="domain" description="Big-1" evidence="3">
    <location>
        <begin position="1458"/>
        <end position="1552"/>
    </location>
</feature>
<dbReference type="InterPro" id="IPR024519">
    <property type="entry name" value="IAT_beta"/>
</dbReference>
<dbReference type="Proteomes" id="UP001223214">
    <property type="component" value="Unassembled WGS sequence"/>
</dbReference>
<proteinExistence type="inferred from homology"/>
<evidence type="ECO:0000259" key="3">
    <source>
        <dbReference type="PROSITE" id="PS51127"/>
    </source>
</evidence>
<comment type="similarity">
    <text evidence="1">Belongs to the intimin/invasin family.</text>
</comment>
<keyword evidence="2" id="KW-0472">Membrane</keyword>
<dbReference type="PRINTS" id="PR01369">
    <property type="entry name" value="INTIMIN"/>
</dbReference>
<gene>
    <name evidence="4" type="ORF">QQF32_14585</name>
</gene>
<reference evidence="4 5" key="1">
    <citation type="submission" date="2023-06" db="EMBL/GenBank/DDBJ databases">
        <title>Identification and characterization of antibiotic-resistant Gram-negative bacteria.</title>
        <authorList>
            <person name="Cho G.-S."/>
            <person name="Lee J."/>
            <person name="Tai E."/>
            <person name="Jeong S."/>
            <person name="Kim I."/>
            <person name="Kim B.-E."/>
            <person name="Jeong M.-I."/>
            <person name="Oh K.-K."/>
            <person name="Franz C.M.A.P."/>
        </authorList>
    </citation>
    <scope>NUCLEOTIDE SEQUENCE [LARGE SCALE GENOMIC DNA]</scope>
    <source>
        <strain evidence="4 5">V106_12</strain>
    </source>
</reference>
<keyword evidence="2" id="KW-1133">Transmembrane helix</keyword>